<accession>A0A1G6UL17</accession>
<proteinExistence type="predicted"/>
<keyword evidence="1" id="KW-0472">Membrane</keyword>
<organism evidence="2 3">
    <name type="scientific">Bradyrhizobium brasilense</name>
    <dbReference type="NCBI Taxonomy" id="1419277"/>
    <lineage>
        <taxon>Bacteria</taxon>
        <taxon>Pseudomonadati</taxon>
        <taxon>Pseudomonadota</taxon>
        <taxon>Alphaproteobacteria</taxon>
        <taxon>Hyphomicrobiales</taxon>
        <taxon>Nitrobacteraceae</taxon>
        <taxon>Bradyrhizobium</taxon>
    </lineage>
</organism>
<dbReference type="EMBL" id="FMZW01000011">
    <property type="protein sequence ID" value="SDD41277.1"/>
    <property type="molecule type" value="Genomic_DNA"/>
</dbReference>
<keyword evidence="1" id="KW-1133">Transmembrane helix</keyword>
<feature type="transmembrane region" description="Helical" evidence="1">
    <location>
        <begin position="12"/>
        <end position="34"/>
    </location>
</feature>
<sequence>MSRRMQSPPPNGGAAVMHWLMFALSLLTIAWIGLPKLGG</sequence>
<protein>
    <submittedName>
        <fullName evidence="2">Uncharacterized protein</fullName>
    </submittedName>
</protein>
<evidence type="ECO:0000313" key="2">
    <source>
        <dbReference type="EMBL" id="SDD41277.1"/>
    </source>
</evidence>
<gene>
    <name evidence="2" type="ORF">SAMN05216337_10118</name>
</gene>
<dbReference type="AlphaFoldDB" id="A0A1G6UL17"/>
<keyword evidence="1" id="KW-0812">Transmembrane</keyword>
<evidence type="ECO:0000256" key="1">
    <source>
        <dbReference type="SAM" id="Phobius"/>
    </source>
</evidence>
<reference evidence="2 3" key="1">
    <citation type="submission" date="2016-10" db="EMBL/GenBank/DDBJ databases">
        <authorList>
            <person name="de Groot N.N."/>
        </authorList>
    </citation>
    <scope>NUCLEOTIDE SEQUENCE [LARGE SCALE GENOMIC DNA]</scope>
    <source>
        <strain evidence="2 3">R5</strain>
    </source>
</reference>
<dbReference type="Proteomes" id="UP000199245">
    <property type="component" value="Unassembled WGS sequence"/>
</dbReference>
<name>A0A1G6UL17_9BRAD</name>
<evidence type="ECO:0000313" key="3">
    <source>
        <dbReference type="Proteomes" id="UP000199245"/>
    </source>
</evidence>